<protein>
    <submittedName>
        <fullName evidence="1">Uncharacterized protein</fullName>
    </submittedName>
</protein>
<name>A0ACC2JJL6_9PEZI</name>
<keyword evidence="2" id="KW-1185">Reference proteome</keyword>
<evidence type="ECO:0000313" key="2">
    <source>
        <dbReference type="Proteomes" id="UP001153332"/>
    </source>
</evidence>
<proteinExistence type="predicted"/>
<organism evidence="1 2">
    <name type="scientific">Lasiodiplodia mahajangana</name>
    <dbReference type="NCBI Taxonomy" id="1108764"/>
    <lineage>
        <taxon>Eukaryota</taxon>
        <taxon>Fungi</taxon>
        <taxon>Dikarya</taxon>
        <taxon>Ascomycota</taxon>
        <taxon>Pezizomycotina</taxon>
        <taxon>Dothideomycetes</taxon>
        <taxon>Dothideomycetes incertae sedis</taxon>
        <taxon>Botryosphaeriales</taxon>
        <taxon>Botryosphaeriaceae</taxon>
        <taxon>Lasiodiplodia</taxon>
    </lineage>
</organism>
<comment type="caution">
    <text evidence="1">The sequence shown here is derived from an EMBL/GenBank/DDBJ whole genome shotgun (WGS) entry which is preliminary data.</text>
</comment>
<gene>
    <name evidence="1" type="ORF">O1611_g5989</name>
</gene>
<dbReference type="EMBL" id="JAPUUL010001349">
    <property type="protein sequence ID" value="KAJ8127650.1"/>
    <property type="molecule type" value="Genomic_DNA"/>
</dbReference>
<reference evidence="1" key="1">
    <citation type="submission" date="2022-12" db="EMBL/GenBank/DDBJ databases">
        <title>Genome Sequence of Lasiodiplodia mahajangana.</title>
        <authorList>
            <person name="Buettner E."/>
        </authorList>
    </citation>
    <scope>NUCLEOTIDE SEQUENCE</scope>
    <source>
        <strain evidence="1">VT137</strain>
    </source>
</reference>
<dbReference type="Proteomes" id="UP001153332">
    <property type="component" value="Unassembled WGS sequence"/>
</dbReference>
<sequence>MSLFGTSPTSESPTLNHATMTTKSRVSLFDDDDNGSMTRSTSDTLFNDDDDDRSPWDMPTPRKQQSRAELLRGLLAGVQVPDSYVEAFDSTLAQDGRGGRTVSPAGVAKTLAAARLSADHQVRIMNILAPSGAEVSLGRDEFNVLLALIALAQEGEPVSLDSVDERRRSKQSFSYLPLSFNESSSFPPLTVILVVYSKYIVPAALCQVRYRQ</sequence>
<evidence type="ECO:0000313" key="1">
    <source>
        <dbReference type="EMBL" id="KAJ8127650.1"/>
    </source>
</evidence>
<accession>A0ACC2JJL6</accession>